<dbReference type="PROSITE" id="PS51349">
    <property type="entry name" value="FMN_HYDROXY_ACID_DH_2"/>
    <property type="match status" value="1"/>
</dbReference>
<dbReference type="GO" id="GO:0050040">
    <property type="term" value="F:lactate 2-monooxygenase activity"/>
    <property type="evidence" value="ECO:0007669"/>
    <property type="project" value="UniProtKB-EC"/>
</dbReference>
<feature type="binding site" evidence="5">
    <location>
        <position position="164"/>
    </location>
    <ligand>
        <name>glyoxylate</name>
        <dbReference type="ChEBI" id="CHEBI:36655"/>
    </ligand>
</feature>
<feature type="binding site" evidence="5">
    <location>
        <position position="335"/>
    </location>
    <ligand>
        <name>FMN</name>
        <dbReference type="ChEBI" id="CHEBI:58210"/>
    </ligand>
</feature>
<comment type="caution">
    <text evidence="8">The sequence shown here is derived from an EMBL/GenBank/DDBJ whole genome shotgun (WGS) entry which is preliminary data.</text>
</comment>
<accession>A0A7Y9KJW7</accession>
<feature type="binding site" evidence="5">
    <location>
        <position position="190"/>
    </location>
    <ligand>
        <name>FMN</name>
        <dbReference type="ChEBI" id="CHEBI:58210"/>
    </ligand>
</feature>
<sequence>MGPVAPEDPAAAARGISRRTQSEIYRAGISGTRPAVPVDPFALERAARKASSAEAFAYIVGGAGAERTVAANRAAFERWQVWPRPLRDVSSRDLSIEFLGKRRATPLLLAPLGVMELVDGDADLAVARAAASVGVPYALSNQASFPMEAVADAAPSGSRLFQLYWSSSDELNASLLRRAEASGCEAIVVTLDTHLLGWRTRDLDLAYLPFTRGLGIAQYTSDPVFQELVRERTRGASAPGAAEAAGGSETNATTPARAVETNPPVRLTPKAVAAGVRIARKGSALTGSKSLRQNLRSPLPRAAVEMFLEVFSTPALTWDDLAKAREWTSLPILLKGIVHPDDATRALDAGVDGIWISNHGGRQIDQSVPTLAALPEIERRVGGRLPIVFDSGVRGGADVAIALALGATAVAIGRPYAYGLAIAGENGVREVVRNILAELDITMGLAGVTSIAELDRGVLREA</sequence>
<evidence type="ECO:0000256" key="1">
    <source>
        <dbReference type="ARBA" id="ARBA00001917"/>
    </source>
</evidence>
<feature type="binding site" evidence="5">
    <location>
        <begin position="390"/>
        <end position="394"/>
    </location>
    <ligand>
        <name>FMN</name>
        <dbReference type="ChEBI" id="CHEBI:58210"/>
    </ligand>
</feature>
<dbReference type="InterPro" id="IPR012133">
    <property type="entry name" value="Alpha-hydoxy_acid_DH_FMN"/>
</dbReference>
<organism evidence="8 9">
    <name type="scientific">Microbacterium immunditiarum</name>
    <dbReference type="NCBI Taxonomy" id="337480"/>
    <lineage>
        <taxon>Bacteria</taxon>
        <taxon>Bacillati</taxon>
        <taxon>Actinomycetota</taxon>
        <taxon>Actinomycetes</taxon>
        <taxon>Micrococcales</taxon>
        <taxon>Microbacteriaceae</taxon>
        <taxon>Microbacterium</taxon>
    </lineage>
</organism>
<protein>
    <submittedName>
        <fullName evidence="8">Lactate 2-monooxygenase</fullName>
        <ecNumber evidence="8">1.13.12.4</ecNumber>
    </submittedName>
</protein>
<comment type="cofactor">
    <cofactor evidence="1">
        <name>FMN</name>
        <dbReference type="ChEBI" id="CHEBI:58210"/>
    </cofactor>
</comment>
<dbReference type="Gene3D" id="3.20.20.70">
    <property type="entry name" value="Aldolase class I"/>
    <property type="match status" value="1"/>
</dbReference>
<feature type="binding site" evidence="5">
    <location>
        <position position="362"/>
    </location>
    <ligand>
        <name>glyoxylate</name>
        <dbReference type="ChEBI" id="CHEBI:36655"/>
    </ligand>
</feature>
<feature type="binding site" evidence="5">
    <location>
        <position position="359"/>
    </location>
    <ligand>
        <name>glyoxylate</name>
        <dbReference type="ChEBI" id="CHEBI:36655"/>
    </ligand>
</feature>
<dbReference type="SUPFAM" id="SSF51395">
    <property type="entry name" value="FMN-linked oxidoreductases"/>
    <property type="match status" value="1"/>
</dbReference>
<feature type="region of interest" description="Disordered" evidence="6">
    <location>
        <begin position="236"/>
        <end position="262"/>
    </location>
</feature>
<reference evidence="8 9" key="1">
    <citation type="submission" date="2020-07" db="EMBL/GenBank/DDBJ databases">
        <title>Sequencing the genomes of 1000 actinobacteria strains.</title>
        <authorList>
            <person name="Klenk H.-P."/>
        </authorList>
    </citation>
    <scope>NUCLEOTIDE SEQUENCE [LARGE SCALE GENOMIC DNA]</scope>
    <source>
        <strain evidence="8 9">DSM 24662</strain>
    </source>
</reference>
<dbReference type="AlphaFoldDB" id="A0A7Y9KJW7"/>
<name>A0A7Y9KJW7_9MICO</name>
<dbReference type="RefSeq" id="WP_343048584.1">
    <property type="nucleotide sequence ID" value="NZ_JACCBV010000001.1"/>
</dbReference>
<feature type="binding site" evidence="5">
    <location>
        <position position="357"/>
    </location>
    <ligand>
        <name>FMN</name>
        <dbReference type="ChEBI" id="CHEBI:58210"/>
    </ligand>
</feature>
<keyword evidence="2 8" id="KW-0560">Oxidoreductase</keyword>
<feature type="compositionally biased region" description="Low complexity" evidence="6">
    <location>
        <begin position="236"/>
        <end position="254"/>
    </location>
</feature>
<keyword evidence="8" id="KW-0503">Monooxygenase</keyword>
<evidence type="ECO:0000313" key="9">
    <source>
        <dbReference type="Proteomes" id="UP000576969"/>
    </source>
</evidence>
<keyword evidence="9" id="KW-1185">Reference proteome</keyword>
<dbReference type="PANTHER" id="PTHR10578">
    <property type="entry name" value="S -2-HYDROXY-ACID OXIDASE-RELATED"/>
    <property type="match status" value="1"/>
</dbReference>
<dbReference type="InterPro" id="IPR013785">
    <property type="entry name" value="Aldolase_TIM"/>
</dbReference>
<evidence type="ECO:0000313" key="8">
    <source>
        <dbReference type="EMBL" id="NYE18204.1"/>
    </source>
</evidence>
<feature type="binding site" evidence="5">
    <location>
        <position position="199"/>
    </location>
    <ligand>
        <name>glyoxylate</name>
        <dbReference type="ChEBI" id="CHEBI:36655"/>
    </ligand>
</feature>
<gene>
    <name evidence="8" type="ORF">BJ991_000232</name>
</gene>
<feature type="binding site" evidence="5">
    <location>
        <position position="162"/>
    </location>
    <ligand>
        <name>FMN</name>
        <dbReference type="ChEBI" id="CHEBI:58210"/>
    </ligand>
</feature>
<dbReference type="InterPro" id="IPR037396">
    <property type="entry name" value="FMN_HAD"/>
</dbReference>
<feature type="domain" description="FMN hydroxy acid dehydrogenase" evidence="7">
    <location>
        <begin position="32"/>
        <end position="462"/>
    </location>
</feature>
<evidence type="ECO:0000259" key="7">
    <source>
        <dbReference type="PROSITE" id="PS51349"/>
    </source>
</evidence>
<dbReference type="Proteomes" id="UP000576969">
    <property type="component" value="Unassembled WGS sequence"/>
</dbReference>
<dbReference type="PIRSF" id="PIRSF000138">
    <property type="entry name" value="Al-hdrx_acd_dh"/>
    <property type="match status" value="1"/>
</dbReference>
<proteinExistence type="inferred from homology"/>
<dbReference type="Pfam" id="PF01070">
    <property type="entry name" value="FMN_dh"/>
    <property type="match status" value="1"/>
</dbReference>
<feature type="binding site" evidence="5">
    <location>
        <begin position="413"/>
        <end position="414"/>
    </location>
    <ligand>
        <name>FMN</name>
        <dbReference type="ChEBI" id="CHEBI:58210"/>
    </ligand>
</feature>
<feature type="binding site" evidence="5">
    <location>
        <position position="140"/>
    </location>
    <ligand>
        <name>FMN</name>
        <dbReference type="ChEBI" id="CHEBI:58210"/>
    </ligand>
</feature>
<evidence type="ECO:0000256" key="3">
    <source>
        <dbReference type="ARBA" id="ARBA00024042"/>
    </source>
</evidence>
<keyword evidence="5" id="KW-0285">Flavoprotein</keyword>
<dbReference type="InterPro" id="IPR008259">
    <property type="entry name" value="FMN_hydac_DH_AS"/>
</dbReference>
<feature type="binding site" evidence="5">
    <location>
        <begin position="111"/>
        <end position="113"/>
    </location>
    <ligand>
        <name>FMN</name>
        <dbReference type="ChEBI" id="CHEBI:58210"/>
    </ligand>
</feature>
<evidence type="ECO:0000256" key="4">
    <source>
        <dbReference type="PIRSR" id="PIRSR000138-1"/>
    </source>
</evidence>
<dbReference type="EC" id="1.13.12.4" evidence="8"/>
<evidence type="ECO:0000256" key="5">
    <source>
        <dbReference type="PIRSR" id="PIRSR000138-2"/>
    </source>
</evidence>
<dbReference type="PROSITE" id="PS00557">
    <property type="entry name" value="FMN_HYDROXY_ACID_DH_1"/>
    <property type="match status" value="1"/>
</dbReference>
<feature type="active site" description="Proton acceptor" evidence="4">
    <location>
        <position position="359"/>
    </location>
</feature>
<dbReference type="InterPro" id="IPR000262">
    <property type="entry name" value="FMN-dep_DH"/>
</dbReference>
<comment type="similarity">
    <text evidence="3">Belongs to the FMN-dependent alpha-hydroxy acid dehydrogenase family.</text>
</comment>
<evidence type="ECO:0000256" key="2">
    <source>
        <dbReference type="ARBA" id="ARBA00023002"/>
    </source>
</evidence>
<feature type="binding site" evidence="5">
    <location>
        <position position="58"/>
    </location>
    <ligand>
        <name>glyoxylate</name>
        <dbReference type="ChEBI" id="CHEBI:36655"/>
    </ligand>
</feature>
<evidence type="ECO:0000256" key="6">
    <source>
        <dbReference type="SAM" id="MobiDB-lite"/>
    </source>
</evidence>
<dbReference type="GO" id="GO:0010181">
    <property type="term" value="F:FMN binding"/>
    <property type="evidence" value="ECO:0007669"/>
    <property type="project" value="InterPro"/>
</dbReference>
<dbReference type="EMBL" id="JACCBV010000001">
    <property type="protein sequence ID" value="NYE18204.1"/>
    <property type="molecule type" value="Genomic_DNA"/>
</dbReference>
<dbReference type="PANTHER" id="PTHR10578:SF143">
    <property type="entry name" value="FMN-DEPENDENT ALPHA-HYDROXY ACID DEHYDROGENASE PB1A11.03"/>
    <property type="match status" value="1"/>
</dbReference>
<keyword evidence="5" id="KW-0288">FMN</keyword>